<evidence type="ECO:0000256" key="3">
    <source>
        <dbReference type="ARBA" id="ARBA00022729"/>
    </source>
</evidence>
<keyword evidence="3 8" id="KW-0732">Signal</keyword>
<evidence type="ECO:0000256" key="1">
    <source>
        <dbReference type="ARBA" id="ARBA00012423"/>
    </source>
</evidence>
<evidence type="ECO:0000313" key="10">
    <source>
        <dbReference type="Proteomes" id="UP000193920"/>
    </source>
</evidence>
<evidence type="ECO:0000256" key="6">
    <source>
        <dbReference type="ARBA" id="ARBA00023180"/>
    </source>
</evidence>
<dbReference type="InterPro" id="IPR029058">
    <property type="entry name" value="AB_hydrolase_fold"/>
</dbReference>
<dbReference type="STRING" id="1754190.A0A1Y2F9N2"/>
<dbReference type="EC" id="3.1.2.22" evidence="1"/>
<organism evidence="9 10">
    <name type="scientific">Neocallimastix californiae</name>
    <dbReference type="NCBI Taxonomy" id="1754190"/>
    <lineage>
        <taxon>Eukaryota</taxon>
        <taxon>Fungi</taxon>
        <taxon>Fungi incertae sedis</taxon>
        <taxon>Chytridiomycota</taxon>
        <taxon>Chytridiomycota incertae sedis</taxon>
        <taxon>Neocallimastigomycetes</taxon>
        <taxon>Neocallimastigales</taxon>
        <taxon>Neocallimastigaceae</taxon>
        <taxon>Neocallimastix</taxon>
    </lineage>
</organism>
<dbReference type="InterPro" id="IPR002472">
    <property type="entry name" value="Palm_thioest"/>
</dbReference>
<evidence type="ECO:0000256" key="4">
    <source>
        <dbReference type="ARBA" id="ARBA00022801"/>
    </source>
</evidence>
<keyword evidence="6" id="KW-0325">Glycoprotein</keyword>
<dbReference type="Gene3D" id="3.40.50.1820">
    <property type="entry name" value="alpha/beta hydrolase"/>
    <property type="match status" value="1"/>
</dbReference>
<dbReference type="AlphaFoldDB" id="A0A1Y2F9N2"/>
<dbReference type="GO" id="GO:0008474">
    <property type="term" value="F:palmitoyl-(protein) hydrolase activity"/>
    <property type="evidence" value="ECO:0007669"/>
    <property type="project" value="UniProtKB-EC"/>
</dbReference>
<keyword evidence="10" id="KW-1185">Reference proteome</keyword>
<sequence>MKLNKFYLASFLIEALLTTKALTKAAYRPVVIWHSMGDSCCNPESIGKVVDALQQLLPDTLIYSLNISDSDNELIEIKNSFLGNVNEQVDYVCEKLHEDDLYPQLKDGFNALGFSQGGQFLRAYVERCNDPPVHNLITYGSQHNGISDIPGCYKDESGYCEKIKMLLNSNIYSSYIQSKVIPAQYFKDNDNYEEYIEKSLFLADINNERETKNPLYKENMLKLNKFVMAKFEEEDMVVPPTSADWIGLQTMDKQNKLDFITVPGEHMEIDIDYLIENILHPYLDEEINRNDDDDDSVNEDADSEEIDSDIYDYLNNFIRIQH</sequence>
<dbReference type="Proteomes" id="UP000193920">
    <property type="component" value="Unassembled WGS sequence"/>
</dbReference>
<feature type="signal peptide" evidence="8">
    <location>
        <begin position="1"/>
        <end position="25"/>
    </location>
</feature>
<dbReference type="EMBL" id="MCOG01000012">
    <property type="protein sequence ID" value="ORY80599.1"/>
    <property type="molecule type" value="Genomic_DNA"/>
</dbReference>
<dbReference type="Pfam" id="PF02089">
    <property type="entry name" value="Palm_thioest"/>
    <property type="match status" value="1"/>
</dbReference>
<keyword evidence="5" id="KW-1015">Disulfide bond</keyword>
<dbReference type="PRINTS" id="PR00414">
    <property type="entry name" value="PPTHIESTRASE"/>
</dbReference>
<comment type="caution">
    <text evidence="9">The sequence shown here is derived from an EMBL/GenBank/DDBJ whole genome shotgun (WGS) entry which is preliminary data.</text>
</comment>
<evidence type="ECO:0000313" key="9">
    <source>
        <dbReference type="EMBL" id="ORY80599.1"/>
    </source>
</evidence>
<protein>
    <recommendedName>
        <fullName evidence="2">Palmitoyl-protein thioesterase 1</fullName>
        <ecNumber evidence="1">3.1.2.22</ecNumber>
    </recommendedName>
    <alternativeName>
        <fullName evidence="7">Palmitoyl-protein hydrolase 1</fullName>
    </alternativeName>
</protein>
<evidence type="ECO:0000256" key="7">
    <source>
        <dbReference type="ARBA" id="ARBA00031934"/>
    </source>
</evidence>
<dbReference type="PANTHER" id="PTHR11247">
    <property type="entry name" value="PALMITOYL-PROTEIN THIOESTERASE/DOLICHYLDIPHOSPHATASE 1"/>
    <property type="match status" value="1"/>
</dbReference>
<evidence type="ECO:0000256" key="5">
    <source>
        <dbReference type="ARBA" id="ARBA00023157"/>
    </source>
</evidence>
<dbReference type="PANTHER" id="PTHR11247:SF8">
    <property type="entry name" value="PALMITOYL-PROTEIN THIOESTERASE 1"/>
    <property type="match status" value="1"/>
</dbReference>
<proteinExistence type="predicted"/>
<accession>A0A1Y2F9N2</accession>
<name>A0A1Y2F9N2_9FUNG</name>
<dbReference type="OrthoDB" id="10263094at2759"/>
<evidence type="ECO:0000256" key="8">
    <source>
        <dbReference type="SAM" id="SignalP"/>
    </source>
</evidence>
<dbReference type="SUPFAM" id="SSF53474">
    <property type="entry name" value="alpha/beta-Hydrolases"/>
    <property type="match status" value="1"/>
</dbReference>
<keyword evidence="4 9" id="KW-0378">Hydrolase</keyword>
<gene>
    <name evidence="9" type="ORF">LY90DRAFT_697867</name>
</gene>
<reference evidence="9 10" key="1">
    <citation type="submission" date="2016-08" db="EMBL/GenBank/DDBJ databases">
        <title>A Parts List for Fungal Cellulosomes Revealed by Comparative Genomics.</title>
        <authorList>
            <consortium name="DOE Joint Genome Institute"/>
            <person name="Haitjema C.H."/>
            <person name="Gilmore S.P."/>
            <person name="Henske J.K."/>
            <person name="Solomon K.V."/>
            <person name="De Groot R."/>
            <person name="Kuo A."/>
            <person name="Mondo S.J."/>
            <person name="Salamov A.A."/>
            <person name="Labutti K."/>
            <person name="Zhao Z."/>
            <person name="Chiniquy J."/>
            <person name="Barry K."/>
            <person name="Brewer H.M."/>
            <person name="Purvine S.O."/>
            <person name="Wright A.T."/>
            <person name="Boxma B."/>
            <person name="Van Alen T."/>
            <person name="Hackstein J.H."/>
            <person name="Baker S.E."/>
            <person name="Grigoriev I.V."/>
            <person name="O'Malley M.A."/>
        </authorList>
    </citation>
    <scope>NUCLEOTIDE SEQUENCE [LARGE SCALE GENOMIC DNA]</scope>
    <source>
        <strain evidence="9 10">G1</strain>
    </source>
</reference>
<evidence type="ECO:0000256" key="2">
    <source>
        <dbReference type="ARBA" id="ARBA00014212"/>
    </source>
</evidence>
<feature type="chain" id="PRO_5012078946" description="Palmitoyl-protein thioesterase 1" evidence="8">
    <location>
        <begin position="26"/>
        <end position="322"/>
    </location>
</feature>